<dbReference type="GO" id="GO:0016702">
    <property type="term" value="F:oxidoreductase activity, acting on single donors with incorporation of molecular oxygen, incorporation of two atoms of oxygen"/>
    <property type="evidence" value="ECO:0007669"/>
    <property type="project" value="UniProtKB-ARBA"/>
</dbReference>
<dbReference type="InterPro" id="IPR004183">
    <property type="entry name" value="Xdiol_dOase_suB"/>
</dbReference>
<name>A0A1A5YRA2_9BACL</name>
<keyword evidence="7" id="KW-0223">Dioxygenase</keyword>
<dbReference type="GO" id="GO:0008270">
    <property type="term" value="F:zinc ion binding"/>
    <property type="evidence" value="ECO:0007669"/>
    <property type="project" value="InterPro"/>
</dbReference>
<keyword evidence="4" id="KW-0862">Zinc</keyword>
<dbReference type="EMBL" id="LYPA01000029">
    <property type="protein sequence ID" value="OBR68094.1"/>
    <property type="molecule type" value="Genomic_DNA"/>
</dbReference>
<dbReference type="STRING" id="1844972.A7K91_07715"/>
<evidence type="ECO:0000313" key="7">
    <source>
        <dbReference type="EMBL" id="OBR68094.1"/>
    </source>
</evidence>
<accession>A0A1A5YRA2</accession>
<dbReference type="AlphaFoldDB" id="A0A1A5YRA2"/>
<dbReference type="PANTHER" id="PTHR30096:SF0">
    <property type="entry name" value="4,5-DOPA DIOXYGENASE EXTRADIOL-LIKE PROTEIN"/>
    <property type="match status" value="1"/>
</dbReference>
<organism evidence="7 8">
    <name type="scientific">Paenibacillus oryzae</name>
    <dbReference type="NCBI Taxonomy" id="1844972"/>
    <lineage>
        <taxon>Bacteria</taxon>
        <taxon>Bacillati</taxon>
        <taxon>Bacillota</taxon>
        <taxon>Bacilli</taxon>
        <taxon>Bacillales</taxon>
        <taxon>Paenibacillaceae</taxon>
        <taxon>Paenibacillus</taxon>
    </lineage>
</organism>
<evidence type="ECO:0000256" key="2">
    <source>
        <dbReference type="ARBA" id="ARBA00007581"/>
    </source>
</evidence>
<keyword evidence="3" id="KW-0479">Metal-binding</keyword>
<comment type="similarity">
    <text evidence="2">Belongs to the DODA-type extradiol aromatic ring-opening dioxygenase family.</text>
</comment>
<dbReference type="GO" id="GO:0008198">
    <property type="term" value="F:ferrous iron binding"/>
    <property type="evidence" value="ECO:0007669"/>
    <property type="project" value="InterPro"/>
</dbReference>
<dbReference type="Proteomes" id="UP000092024">
    <property type="component" value="Unassembled WGS sequence"/>
</dbReference>
<evidence type="ECO:0000256" key="1">
    <source>
        <dbReference type="ARBA" id="ARBA00001947"/>
    </source>
</evidence>
<reference evidence="7 8" key="1">
    <citation type="submission" date="2016-05" db="EMBL/GenBank/DDBJ databases">
        <title>Paenibacillus oryzae. sp. nov., isolated from the rice root.</title>
        <authorList>
            <person name="Zhang J."/>
            <person name="Zhang X."/>
        </authorList>
    </citation>
    <scope>NUCLEOTIDE SEQUENCE [LARGE SCALE GENOMIC DNA]</scope>
    <source>
        <strain evidence="7 8">1DrF-4</strain>
    </source>
</reference>
<proteinExistence type="inferred from homology"/>
<evidence type="ECO:0000313" key="8">
    <source>
        <dbReference type="Proteomes" id="UP000092024"/>
    </source>
</evidence>
<evidence type="ECO:0000259" key="6">
    <source>
        <dbReference type="Pfam" id="PF02900"/>
    </source>
</evidence>
<feature type="domain" description="Extradiol ring-cleavage dioxygenase class III enzyme subunit B" evidence="6">
    <location>
        <begin position="20"/>
        <end position="246"/>
    </location>
</feature>
<evidence type="ECO:0000256" key="3">
    <source>
        <dbReference type="ARBA" id="ARBA00022723"/>
    </source>
</evidence>
<dbReference type="OrthoDB" id="9790889at2"/>
<comment type="cofactor">
    <cofactor evidence="1">
        <name>Zn(2+)</name>
        <dbReference type="ChEBI" id="CHEBI:29105"/>
    </cofactor>
</comment>
<dbReference type="CDD" id="cd07363">
    <property type="entry name" value="45_DOPA_Dioxygenase"/>
    <property type="match status" value="1"/>
</dbReference>
<evidence type="ECO:0000256" key="4">
    <source>
        <dbReference type="ARBA" id="ARBA00022833"/>
    </source>
</evidence>
<dbReference type="Gene3D" id="3.40.830.10">
    <property type="entry name" value="LigB-like"/>
    <property type="match status" value="1"/>
</dbReference>
<evidence type="ECO:0000256" key="5">
    <source>
        <dbReference type="ARBA" id="ARBA00023002"/>
    </source>
</evidence>
<dbReference type="PIRSF" id="PIRSF006157">
    <property type="entry name" value="Doxgns_DODA"/>
    <property type="match status" value="1"/>
</dbReference>
<dbReference type="PANTHER" id="PTHR30096">
    <property type="entry name" value="4,5-DOPA DIOXYGENASE EXTRADIOL-LIKE PROTEIN"/>
    <property type="match status" value="1"/>
</dbReference>
<protein>
    <submittedName>
        <fullName evidence="7">Dioxygenase</fullName>
    </submittedName>
</protein>
<keyword evidence="5" id="KW-0560">Oxidoreductase</keyword>
<keyword evidence="8" id="KW-1185">Reference proteome</keyword>
<comment type="caution">
    <text evidence="7">The sequence shown here is derived from an EMBL/GenBank/DDBJ whole genome shotgun (WGS) entry which is preliminary data.</text>
</comment>
<gene>
    <name evidence="7" type="ORF">A7K91_07715</name>
</gene>
<dbReference type="SUPFAM" id="SSF53213">
    <property type="entry name" value="LigB-like"/>
    <property type="match status" value="1"/>
</dbReference>
<dbReference type="RefSeq" id="WP_068679696.1">
    <property type="nucleotide sequence ID" value="NZ_LYPA01000029.1"/>
</dbReference>
<dbReference type="Pfam" id="PF02900">
    <property type="entry name" value="LigB"/>
    <property type="match status" value="1"/>
</dbReference>
<sequence length="260" mass="29090">MMPSYFFAHGAPSIVLEENGYTDFLKAFREQQPTAPKAIVLFSAHWEQRTQTVSTAVEYDTIYDFSGFQPELYRMTYPAKGDTALSGEVAALFEQHGFQCVTDDQRGLDHGAWAVLKLLYPDADIPVVALSVNRYLSNEQQYEIGKALAGLREKDVLIIGSGGTVHNLRALNWRAGEGESDSWAAAFDSWLQEKLEAWDLPALFRYHELAPHAREAVPTSEHFIPLLLAMGAADNGRGARLLHRSYQFGNLSLSCWQFGE</sequence>
<dbReference type="InterPro" id="IPR014436">
    <property type="entry name" value="Extradiol_dOase_DODA"/>
</dbReference>